<protein>
    <submittedName>
        <fullName evidence="1">Uncharacterized protein</fullName>
    </submittedName>
</protein>
<keyword evidence="2" id="KW-1185">Reference proteome</keyword>
<reference evidence="1" key="1">
    <citation type="submission" date="2022-10" db="EMBL/GenBank/DDBJ databases">
        <title>Whole genome sequencing of three plant growth promoting bacteria isolated from Vachellia tortilis subsp. raddiana in Morocco.</title>
        <authorList>
            <person name="Hnini M."/>
            <person name="Zouagui R."/>
            <person name="Zouagui H."/>
            <person name="Chemao Elfihri M.-W."/>
            <person name="Ibrahimi A."/>
            <person name="Sbabou L."/>
            <person name="Aurag J."/>
        </authorList>
    </citation>
    <scope>NUCLEOTIDE SEQUENCE</scope>
    <source>
        <strain evidence="1">LMR678</strain>
    </source>
</reference>
<proteinExistence type="predicted"/>
<dbReference type="RefSeq" id="WP_269275447.1">
    <property type="nucleotide sequence ID" value="NZ_JAPVOI010000003.1"/>
</dbReference>
<sequence length="166" mass="18697">MKRLVIPVWLCLATAASAEKKDAPDLSGSYLCKATASSGIAIGNGKEWRATTFDVSNEAYIVKLTDAKHTIENAFTASKVRVYTVGVKKFGSKEEFEDCYGHDKGLDLMEVASFDGDMRCTFMSTHYWFNFNLMRFQTMFWGGYMDTRGDNRDTPYISIGKCEKID</sequence>
<name>A0ABT4KB75_9HYPH</name>
<evidence type="ECO:0000313" key="2">
    <source>
        <dbReference type="Proteomes" id="UP001079430"/>
    </source>
</evidence>
<gene>
    <name evidence="1" type="ORF">O3W52_03180</name>
</gene>
<organism evidence="1 2">
    <name type="scientific">Sinorhizobium psoraleae</name>
    <dbReference type="NCBI Taxonomy" id="520838"/>
    <lineage>
        <taxon>Bacteria</taxon>
        <taxon>Pseudomonadati</taxon>
        <taxon>Pseudomonadota</taxon>
        <taxon>Alphaproteobacteria</taxon>
        <taxon>Hyphomicrobiales</taxon>
        <taxon>Rhizobiaceae</taxon>
        <taxon>Sinorhizobium/Ensifer group</taxon>
        <taxon>Sinorhizobium</taxon>
    </lineage>
</organism>
<dbReference type="Proteomes" id="UP001079430">
    <property type="component" value="Unassembled WGS sequence"/>
</dbReference>
<evidence type="ECO:0000313" key="1">
    <source>
        <dbReference type="EMBL" id="MCZ4089099.1"/>
    </source>
</evidence>
<accession>A0ABT4KB75</accession>
<dbReference type="EMBL" id="JAPVOI010000003">
    <property type="protein sequence ID" value="MCZ4089099.1"/>
    <property type="molecule type" value="Genomic_DNA"/>
</dbReference>
<comment type="caution">
    <text evidence="1">The sequence shown here is derived from an EMBL/GenBank/DDBJ whole genome shotgun (WGS) entry which is preliminary data.</text>
</comment>